<feature type="compositionally biased region" description="Acidic residues" evidence="1">
    <location>
        <begin position="236"/>
        <end position="248"/>
    </location>
</feature>
<evidence type="ECO:0000313" key="3">
    <source>
        <dbReference type="EMBL" id="GBG88506.1"/>
    </source>
</evidence>
<keyword evidence="4" id="KW-1185">Reference proteome</keyword>
<dbReference type="CDD" id="cd00104">
    <property type="entry name" value="KAZAL_FS"/>
    <property type="match status" value="1"/>
</dbReference>
<reference evidence="3 4" key="1">
    <citation type="journal article" date="2018" name="Cell">
        <title>The Chara Genome: Secondary Complexity and Implications for Plant Terrestrialization.</title>
        <authorList>
            <person name="Nishiyama T."/>
            <person name="Sakayama H."/>
            <person name="Vries J.D."/>
            <person name="Buschmann H."/>
            <person name="Saint-Marcoux D."/>
            <person name="Ullrich K.K."/>
            <person name="Haas F.B."/>
            <person name="Vanderstraeten L."/>
            <person name="Becker D."/>
            <person name="Lang D."/>
            <person name="Vosolsobe S."/>
            <person name="Rombauts S."/>
            <person name="Wilhelmsson P.K.I."/>
            <person name="Janitza P."/>
            <person name="Kern R."/>
            <person name="Heyl A."/>
            <person name="Rumpler F."/>
            <person name="Villalobos L.I.A.C."/>
            <person name="Clay J.M."/>
            <person name="Skokan R."/>
            <person name="Toyoda A."/>
            <person name="Suzuki Y."/>
            <person name="Kagoshima H."/>
            <person name="Schijlen E."/>
            <person name="Tajeshwar N."/>
            <person name="Catarino B."/>
            <person name="Hetherington A.J."/>
            <person name="Saltykova A."/>
            <person name="Bonnot C."/>
            <person name="Breuninger H."/>
            <person name="Symeonidi A."/>
            <person name="Radhakrishnan G.V."/>
            <person name="Van Nieuwerburgh F."/>
            <person name="Deforce D."/>
            <person name="Chang C."/>
            <person name="Karol K.G."/>
            <person name="Hedrich R."/>
            <person name="Ulvskov P."/>
            <person name="Glockner G."/>
            <person name="Delwiche C.F."/>
            <person name="Petrasek J."/>
            <person name="Van de Peer Y."/>
            <person name="Friml J."/>
            <person name="Beilby M."/>
            <person name="Dolan L."/>
            <person name="Kohara Y."/>
            <person name="Sugano S."/>
            <person name="Fujiyama A."/>
            <person name="Delaux P.-M."/>
            <person name="Quint M."/>
            <person name="TheiBen G."/>
            <person name="Hagemann M."/>
            <person name="Harholt J."/>
            <person name="Dunand C."/>
            <person name="Zachgo S."/>
            <person name="Langdale J."/>
            <person name="Maumus F."/>
            <person name="Straeten D.V.D."/>
            <person name="Gould S.B."/>
            <person name="Rensing S.A."/>
        </authorList>
    </citation>
    <scope>NUCLEOTIDE SEQUENCE [LARGE SCALE GENOMIC DNA]</scope>
    <source>
        <strain evidence="3 4">S276</strain>
    </source>
</reference>
<feature type="region of interest" description="Disordered" evidence="1">
    <location>
        <begin position="168"/>
        <end position="229"/>
    </location>
</feature>
<dbReference type="EMBL" id="BFEA01000677">
    <property type="protein sequence ID" value="GBG88506.1"/>
    <property type="molecule type" value="Genomic_DNA"/>
</dbReference>
<dbReference type="PROSITE" id="PS51465">
    <property type="entry name" value="KAZAL_2"/>
    <property type="match status" value="2"/>
</dbReference>
<evidence type="ECO:0000259" key="2">
    <source>
        <dbReference type="PROSITE" id="PS51465"/>
    </source>
</evidence>
<comment type="caution">
    <text evidence="3">The sequence shown here is derived from an EMBL/GenBank/DDBJ whole genome shotgun (WGS) entry which is preliminary data.</text>
</comment>
<feature type="compositionally biased region" description="Basic and acidic residues" evidence="1">
    <location>
        <begin position="275"/>
        <end position="297"/>
    </location>
</feature>
<dbReference type="SMART" id="SM00280">
    <property type="entry name" value="KAZAL"/>
    <property type="match status" value="2"/>
</dbReference>
<gene>
    <name evidence="3" type="ORF">CBR_g47977</name>
</gene>
<dbReference type="Gene3D" id="3.30.60.30">
    <property type="match status" value="2"/>
</dbReference>
<feature type="domain" description="Kazal-like" evidence="2">
    <location>
        <begin position="296"/>
        <end position="332"/>
    </location>
</feature>
<accession>A0A388M1T9</accession>
<sequence length="386" mass="43953">MTPPDLYLFDSAHHLAGAWLATLRAQQYDDNEAHVNIPARLGGDAHHWFNTYVWVGLPTFERDFLNRLDYVHPEQALFMIKDRVQKPLESIAEYRNRFYRMFVKTERGEQVGRDLFIDGLRSRTIRAELRKQFSPINRTLQKIMAAAEEMKRKFAIIDLAFFQDRAASEDEEIEIEEESVEEEEKVVEEDEEEEPPEEGSYSEHNEGEQSEGEEEDEEGEEELELEESEWEILEEELERTEAEQAEDPEAARKRDEIAAGKRQLEFASAATKGRKSLEADTSHLSTTDKDDHSRREVLQNSTQKPCPCPETLSPVCGVDRKTYINGCIALCNGIHSFIPGNCTVIGCLAECPRSFDPVCGSDGLTYSNVCVAECAGVFHYTPGVCE</sequence>
<feature type="compositionally biased region" description="Acidic residues" evidence="1">
    <location>
        <begin position="169"/>
        <end position="197"/>
    </location>
</feature>
<dbReference type="OrthoDB" id="328123at2759"/>
<dbReference type="STRING" id="69332.A0A388M1T9"/>
<dbReference type="InterPro" id="IPR036058">
    <property type="entry name" value="Kazal_dom_sf"/>
</dbReference>
<dbReference type="InterPro" id="IPR002350">
    <property type="entry name" value="Kazal_dom"/>
</dbReference>
<dbReference type="SUPFAM" id="SSF100895">
    <property type="entry name" value="Kazal-type serine protease inhibitors"/>
    <property type="match status" value="2"/>
</dbReference>
<feature type="domain" description="Kazal-like" evidence="2">
    <location>
        <begin position="336"/>
        <end position="386"/>
    </location>
</feature>
<feature type="region of interest" description="Disordered" evidence="1">
    <location>
        <begin position="236"/>
        <end position="255"/>
    </location>
</feature>
<name>A0A388M1T9_CHABU</name>
<dbReference type="PANTHER" id="PTHR21131">
    <property type="entry name" value="SERINE-TYPE ENDOPEPTIDASE INHIBITOR"/>
    <property type="match status" value="1"/>
</dbReference>
<dbReference type="Pfam" id="PF00050">
    <property type="entry name" value="Kazal_1"/>
    <property type="match status" value="2"/>
</dbReference>
<organism evidence="3 4">
    <name type="scientific">Chara braunii</name>
    <name type="common">Braun's stonewort</name>
    <dbReference type="NCBI Taxonomy" id="69332"/>
    <lineage>
        <taxon>Eukaryota</taxon>
        <taxon>Viridiplantae</taxon>
        <taxon>Streptophyta</taxon>
        <taxon>Charophyceae</taxon>
        <taxon>Charales</taxon>
        <taxon>Characeae</taxon>
        <taxon>Chara</taxon>
    </lineage>
</organism>
<feature type="region of interest" description="Disordered" evidence="1">
    <location>
        <begin position="268"/>
        <end position="305"/>
    </location>
</feature>
<protein>
    <recommendedName>
        <fullName evidence="2">Kazal-like domain-containing protein</fullName>
    </recommendedName>
</protein>
<dbReference type="AlphaFoldDB" id="A0A388M1T9"/>
<dbReference type="PROSITE" id="PS00282">
    <property type="entry name" value="KAZAL_1"/>
    <property type="match status" value="1"/>
</dbReference>
<proteinExistence type="predicted"/>
<feature type="compositionally biased region" description="Acidic residues" evidence="1">
    <location>
        <begin position="208"/>
        <end position="229"/>
    </location>
</feature>
<dbReference type="InterPro" id="IPR053265">
    <property type="entry name" value="Serpin"/>
</dbReference>
<evidence type="ECO:0000313" key="4">
    <source>
        <dbReference type="Proteomes" id="UP000265515"/>
    </source>
</evidence>
<evidence type="ECO:0000256" key="1">
    <source>
        <dbReference type="SAM" id="MobiDB-lite"/>
    </source>
</evidence>
<dbReference type="Gramene" id="GBG88506">
    <property type="protein sequence ID" value="GBG88506"/>
    <property type="gene ID" value="CBR_g47977"/>
</dbReference>
<dbReference type="PANTHER" id="PTHR21131:SF0">
    <property type="entry name" value="GEO10195P1-RELATED"/>
    <property type="match status" value="1"/>
</dbReference>
<dbReference type="Proteomes" id="UP000265515">
    <property type="component" value="Unassembled WGS sequence"/>
</dbReference>